<evidence type="ECO:0000256" key="1">
    <source>
        <dbReference type="SAM" id="MobiDB-lite"/>
    </source>
</evidence>
<accession>A0AAJ0I8J8</accession>
<dbReference type="GeneID" id="87876571"/>
<feature type="compositionally biased region" description="Basic residues" evidence="1">
    <location>
        <begin position="115"/>
        <end position="133"/>
    </location>
</feature>
<feature type="region of interest" description="Disordered" evidence="1">
    <location>
        <begin position="1"/>
        <end position="156"/>
    </location>
</feature>
<name>A0AAJ0I8J8_9PEZI</name>
<dbReference type="EMBL" id="JAULSX010000004">
    <property type="protein sequence ID" value="KAK3492940.1"/>
    <property type="molecule type" value="Genomic_DNA"/>
</dbReference>
<reference evidence="2 3" key="1">
    <citation type="journal article" date="2023" name="Mol. Phylogenet. Evol.">
        <title>Genome-scale phylogeny and comparative genomics of the fungal order Sordariales.</title>
        <authorList>
            <person name="Hensen N."/>
            <person name="Bonometti L."/>
            <person name="Westerberg I."/>
            <person name="Brannstrom I.O."/>
            <person name="Guillou S."/>
            <person name="Cros-Aarteil S."/>
            <person name="Calhoun S."/>
            <person name="Haridas S."/>
            <person name="Kuo A."/>
            <person name="Mondo S."/>
            <person name="Pangilinan J."/>
            <person name="Riley R."/>
            <person name="LaButti K."/>
            <person name="Andreopoulos B."/>
            <person name="Lipzen A."/>
            <person name="Chen C."/>
            <person name="Yan M."/>
            <person name="Daum C."/>
            <person name="Ng V."/>
            <person name="Clum A."/>
            <person name="Steindorff A."/>
            <person name="Ohm R.A."/>
            <person name="Martin F."/>
            <person name="Silar P."/>
            <person name="Natvig D.O."/>
            <person name="Lalanne C."/>
            <person name="Gautier V."/>
            <person name="Ament-Velasquez S.L."/>
            <person name="Kruys A."/>
            <person name="Hutchinson M.I."/>
            <person name="Powell A.J."/>
            <person name="Barry K."/>
            <person name="Miller A.N."/>
            <person name="Grigoriev I.V."/>
            <person name="Debuchy R."/>
            <person name="Gladieux P."/>
            <person name="Hiltunen Thoren M."/>
            <person name="Johannesson H."/>
        </authorList>
    </citation>
    <scope>NUCLEOTIDE SEQUENCE [LARGE SCALE GENOMIC DNA]</scope>
    <source>
        <strain evidence="2 3">FGSC 10403</strain>
    </source>
</reference>
<dbReference type="AlphaFoldDB" id="A0AAJ0I8J8"/>
<sequence>MSNAMSQRASEEPEDQVQGASNTAGTAVDATTMNGTSGNTDISEEDSDAWYRNHNVPPNSFASSSSRSSSSSTTSSVATTPGFTNSDSISNNSAGTRETSPPPRASSGDGSPVINHHHQQPQHHPQQHNHHPHPNPIPIPNLNHPQSNQHPPPAQDPLFRRLCTTWLRHLHHVLQAHALVVRAQHIHDTRWLQVNSHLLWTVAPLTEEARLWWVAWHTQNERRMLREAEWRLWVLMNEDTPRLVRVFGQGNLGWKYHVLFTKSNLLSLITFAITIANRITIVNQHNMRFVMAQPQPSTTIPIPPALPSMDQSDIDVLFHHPIPTEPRSNPNEADGNLNIASEEPHQTAESPNTHPDSSEDIPRPATPSTSTPVCYDTYSALLIVAWLATLPDYLPPRRRRQRCRVHCRRHQHARHCFGGVNHTAEEGMDLDDFTEKDWDMVE</sequence>
<feature type="compositionally biased region" description="Polar residues" evidence="1">
    <location>
        <begin position="77"/>
        <end position="99"/>
    </location>
</feature>
<organism evidence="2 3">
    <name type="scientific">Neurospora hispaniola</name>
    <dbReference type="NCBI Taxonomy" id="588809"/>
    <lineage>
        <taxon>Eukaryota</taxon>
        <taxon>Fungi</taxon>
        <taxon>Dikarya</taxon>
        <taxon>Ascomycota</taxon>
        <taxon>Pezizomycotina</taxon>
        <taxon>Sordariomycetes</taxon>
        <taxon>Sordariomycetidae</taxon>
        <taxon>Sordariales</taxon>
        <taxon>Sordariaceae</taxon>
        <taxon>Neurospora</taxon>
    </lineage>
</organism>
<feature type="region of interest" description="Disordered" evidence="1">
    <location>
        <begin position="343"/>
        <end position="370"/>
    </location>
</feature>
<feature type="region of interest" description="Disordered" evidence="1">
    <location>
        <begin position="319"/>
        <end position="338"/>
    </location>
</feature>
<evidence type="ECO:0000313" key="3">
    <source>
        <dbReference type="Proteomes" id="UP001285908"/>
    </source>
</evidence>
<dbReference type="RefSeq" id="XP_062693398.1">
    <property type="nucleotide sequence ID" value="XM_062838949.1"/>
</dbReference>
<protein>
    <submittedName>
        <fullName evidence="2">Uncharacterized protein</fullName>
    </submittedName>
</protein>
<dbReference type="Proteomes" id="UP001285908">
    <property type="component" value="Unassembled WGS sequence"/>
</dbReference>
<keyword evidence="3" id="KW-1185">Reference proteome</keyword>
<feature type="compositionally biased region" description="Polar residues" evidence="1">
    <location>
        <begin position="18"/>
        <end position="41"/>
    </location>
</feature>
<evidence type="ECO:0000313" key="2">
    <source>
        <dbReference type="EMBL" id="KAK3492940.1"/>
    </source>
</evidence>
<proteinExistence type="predicted"/>
<comment type="caution">
    <text evidence="2">The sequence shown here is derived from an EMBL/GenBank/DDBJ whole genome shotgun (WGS) entry which is preliminary data.</text>
</comment>
<feature type="compositionally biased region" description="Low complexity" evidence="1">
    <location>
        <begin position="63"/>
        <end position="76"/>
    </location>
</feature>
<gene>
    <name evidence="2" type="ORF">B0T23DRAFT_404933</name>
</gene>